<dbReference type="InterPro" id="IPR013976">
    <property type="entry name" value="HDOD"/>
</dbReference>
<dbReference type="InterPro" id="IPR035919">
    <property type="entry name" value="EAL_sf"/>
</dbReference>
<evidence type="ECO:0000313" key="3">
    <source>
        <dbReference type="Proteomes" id="UP001157133"/>
    </source>
</evidence>
<dbReference type="InterPro" id="IPR052340">
    <property type="entry name" value="RNase_Y/CdgJ"/>
</dbReference>
<dbReference type="PANTHER" id="PTHR33525">
    <property type="match status" value="1"/>
</dbReference>
<comment type="caution">
    <text evidence="2">The sequence shown here is derived from an EMBL/GenBank/DDBJ whole genome shotgun (WGS) entry which is preliminary data.</text>
</comment>
<dbReference type="RefSeq" id="WP_284208041.1">
    <property type="nucleotide sequence ID" value="NZ_BSSU01000010.1"/>
</dbReference>
<reference evidence="2 3" key="1">
    <citation type="submission" date="2023-03" db="EMBL/GenBank/DDBJ databases">
        <title>Draft genome sequence of Thalassotalea eurytherma JCM 18482T.</title>
        <authorList>
            <person name="Sawabe T."/>
        </authorList>
    </citation>
    <scope>NUCLEOTIDE SEQUENCE [LARGE SCALE GENOMIC DNA]</scope>
    <source>
        <strain evidence="2 3">JCM 18482</strain>
    </source>
</reference>
<sequence length="402" mass="45092">MYNTYIARQAIFDAKNNTIGYELLFRDSPENSFPAIDKNIATAKLIIQNHIHGDIKAICMGKRAFINFTEHCLINKYPLMFDKDSIVIEIVGHKTASDRLIKIVKFYHNKGYRIALNDYDLAEKWDVLFPYISVLKIDVEQQNPKQVFKALSRMRPFNIKLAAEKVETRFQRQSLAEVGFNYFQGYFYHIPEIIEGQTLAPMKAQMLNLISETFKEPFSFNAVSTIIGHDVNLSVGLLKMVNNVAVGTRVEITSLKQAAAYLGEDSLKQFVSILALSKLTSDSTDEIAKQSLIAGKLMSSIAVHQQFKEVRDFAFITGLLSSMEVLLSMPMADIMATMPLADPIKDALVGQQGQLGELLKLATSFIEGANDADDLIVKLALDKEALSQEFVKASKWCANLDI</sequence>
<dbReference type="SUPFAM" id="SSF141868">
    <property type="entry name" value="EAL domain-like"/>
    <property type="match status" value="1"/>
</dbReference>
<dbReference type="Proteomes" id="UP001157133">
    <property type="component" value="Unassembled WGS sequence"/>
</dbReference>
<dbReference type="EMBL" id="BSSU01000010">
    <property type="protein sequence ID" value="GLX82671.1"/>
    <property type="molecule type" value="Genomic_DNA"/>
</dbReference>
<protein>
    <submittedName>
        <fullName evidence="2">Diguanylate cyclase</fullName>
    </submittedName>
</protein>
<dbReference type="InterPro" id="IPR014408">
    <property type="entry name" value="dGMP_Pdiesterase_EAL/HD-GYP"/>
</dbReference>
<feature type="domain" description="HDOD" evidence="1">
    <location>
        <begin position="199"/>
        <end position="386"/>
    </location>
</feature>
<proteinExistence type="predicted"/>
<keyword evidence="3" id="KW-1185">Reference proteome</keyword>
<gene>
    <name evidence="2" type="ORF">theurythT_21230</name>
</gene>
<dbReference type="Gene3D" id="3.20.20.450">
    <property type="entry name" value="EAL domain"/>
    <property type="match status" value="1"/>
</dbReference>
<name>A0ABQ6H896_9GAMM</name>
<dbReference type="PIRSF" id="PIRSF003180">
    <property type="entry name" value="DiGMPpdiest_YuxH"/>
    <property type="match status" value="1"/>
</dbReference>
<organism evidence="2 3">
    <name type="scientific">Thalassotalea eurytherma</name>
    <dbReference type="NCBI Taxonomy" id="1144278"/>
    <lineage>
        <taxon>Bacteria</taxon>
        <taxon>Pseudomonadati</taxon>
        <taxon>Pseudomonadota</taxon>
        <taxon>Gammaproteobacteria</taxon>
        <taxon>Alteromonadales</taxon>
        <taxon>Colwelliaceae</taxon>
        <taxon>Thalassotalea</taxon>
    </lineage>
</organism>
<evidence type="ECO:0000259" key="1">
    <source>
        <dbReference type="PROSITE" id="PS51833"/>
    </source>
</evidence>
<dbReference type="SUPFAM" id="SSF109604">
    <property type="entry name" value="HD-domain/PDEase-like"/>
    <property type="match status" value="1"/>
</dbReference>
<dbReference type="PROSITE" id="PS51833">
    <property type="entry name" value="HDOD"/>
    <property type="match status" value="1"/>
</dbReference>
<accession>A0ABQ6H896</accession>
<dbReference type="Gene3D" id="1.10.3210.10">
    <property type="entry name" value="Hypothetical protein af1432"/>
    <property type="match status" value="1"/>
</dbReference>
<dbReference type="PANTHER" id="PTHR33525:SF4">
    <property type="entry name" value="CYCLIC DI-GMP PHOSPHODIESTERASE CDGJ"/>
    <property type="match status" value="1"/>
</dbReference>
<dbReference type="Pfam" id="PF08668">
    <property type="entry name" value="HDOD"/>
    <property type="match status" value="1"/>
</dbReference>
<evidence type="ECO:0000313" key="2">
    <source>
        <dbReference type="EMBL" id="GLX82671.1"/>
    </source>
</evidence>